<keyword evidence="1" id="KW-0812">Transmembrane</keyword>
<dbReference type="EMBL" id="LGSI01000058">
    <property type="protein sequence ID" value="OCR23140.1"/>
    <property type="molecule type" value="Genomic_DNA"/>
</dbReference>
<comment type="caution">
    <text evidence="2">The sequence shown here is derived from an EMBL/GenBank/DDBJ whole genome shotgun (WGS) entry which is preliminary data.</text>
</comment>
<reference evidence="2 3" key="1">
    <citation type="submission" date="2015-07" db="EMBL/GenBank/DDBJ databases">
        <title>Draft genome sequence of a diazotrophic, plant growth-promoting rhizobacterium of the Pseudomonas syringae complex.</title>
        <authorList>
            <person name="Patten C.L."/>
            <person name="Jeong H."/>
        </authorList>
    </citation>
    <scope>NUCLEOTIDE SEQUENCE [LARGE SCALE GENOMIC DNA]</scope>
    <source>
        <strain evidence="2 3">GR12-2</strain>
    </source>
</reference>
<sequence>MVKELSFQSTVKCLSFFVVVYWSLWIPVIAHSGRDEIGDDGPLFFGALMVMGVGTLLVLPAYIVSVYLAIYFPVNRLLRGAAVLLLSLVIGFCSVSALLFSRGSVDGFILFLLPALGYWALTILLLMQMVCVLRRRS</sequence>
<protein>
    <submittedName>
        <fullName evidence="2">Uncharacterized protein</fullName>
    </submittedName>
</protein>
<dbReference type="AlphaFoldDB" id="A0A1C7Z1U1"/>
<gene>
    <name evidence="2" type="ORF">AFK24_20800</name>
</gene>
<feature type="transmembrane region" description="Helical" evidence="1">
    <location>
        <begin position="12"/>
        <end position="31"/>
    </location>
</feature>
<dbReference type="Proteomes" id="UP000093104">
    <property type="component" value="Unassembled WGS sequence"/>
</dbReference>
<keyword evidence="1" id="KW-1133">Transmembrane helix</keyword>
<feature type="transmembrane region" description="Helical" evidence="1">
    <location>
        <begin position="107"/>
        <end position="133"/>
    </location>
</feature>
<evidence type="ECO:0000313" key="2">
    <source>
        <dbReference type="EMBL" id="OCR23140.1"/>
    </source>
</evidence>
<evidence type="ECO:0000313" key="3">
    <source>
        <dbReference type="Proteomes" id="UP000093104"/>
    </source>
</evidence>
<organism evidence="2 3">
    <name type="scientific">Pseudomonas syringae</name>
    <dbReference type="NCBI Taxonomy" id="317"/>
    <lineage>
        <taxon>Bacteria</taxon>
        <taxon>Pseudomonadati</taxon>
        <taxon>Pseudomonadota</taxon>
        <taxon>Gammaproteobacteria</taxon>
        <taxon>Pseudomonadales</taxon>
        <taxon>Pseudomonadaceae</taxon>
        <taxon>Pseudomonas</taxon>
    </lineage>
</organism>
<feature type="transmembrane region" description="Helical" evidence="1">
    <location>
        <begin position="82"/>
        <end position="101"/>
    </location>
</feature>
<name>A0A1C7Z1U1_PSESX</name>
<proteinExistence type="predicted"/>
<keyword evidence="1" id="KW-0472">Membrane</keyword>
<accession>A0A1C7Z1U1</accession>
<feature type="transmembrane region" description="Helical" evidence="1">
    <location>
        <begin position="43"/>
        <end position="70"/>
    </location>
</feature>
<evidence type="ECO:0000256" key="1">
    <source>
        <dbReference type="SAM" id="Phobius"/>
    </source>
</evidence>